<accession>A0A931FEM6</accession>
<dbReference type="PANTHER" id="PTHR43540:SF6">
    <property type="entry name" value="ISOCHORISMATASE-LIKE DOMAIN-CONTAINING PROTEIN"/>
    <property type="match status" value="1"/>
</dbReference>
<dbReference type="EMBL" id="JADPRT010000014">
    <property type="protein sequence ID" value="MBF9071942.1"/>
    <property type="molecule type" value="Genomic_DNA"/>
</dbReference>
<dbReference type="InterPro" id="IPR000868">
    <property type="entry name" value="Isochorismatase-like_dom"/>
</dbReference>
<organism evidence="3 4">
    <name type="scientific">Streptacidiphilus fuscans</name>
    <dbReference type="NCBI Taxonomy" id="2789292"/>
    <lineage>
        <taxon>Bacteria</taxon>
        <taxon>Bacillati</taxon>
        <taxon>Actinomycetota</taxon>
        <taxon>Actinomycetes</taxon>
        <taxon>Kitasatosporales</taxon>
        <taxon>Streptomycetaceae</taxon>
        <taxon>Streptacidiphilus</taxon>
    </lineage>
</organism>
<keyword evidence="1 3" id="KW-0378">Hydrolase</keyword>
<gene>
    <name evidence="3" type="ORF">I2501_28355</name>
</gene>
<proteinExistence type="predicted"/>
<dbReference type="InterPro" id="IPR036380">
    <property type="entry name" value="Isochorismatase-like_sf"/>
</dbReference>
<dbReference type="InterPro" id="IPR050272">
    <property type="entry name" value="Isochorismatase-like_hydrls"/>
</dbReference>
<evidence type="ECO:0000256" key="1">
    <source>
        <dbReference type="ARBA" id="ARBA00022801"/>
    </source>
</evidence>
<evidence type="ECO:0000313" key="3">
    <source>
        <dbReference type="EMBL" id="MBF9071942.1"/>
    </source>
</evidence>
<keyword evidence="4" id="KW-1185">Reference proteome</keyword>
<dbReference type="CDD" id="cd00431">
    <property type="entry name" value="cysteine_hydrolases"/>
    <property type="match status" value="1"/>
</dbReference>
<dbReference type="Gene3D" id="3.40.50.850">
    <property type="entry name" value="Isochorismatase-like"/>
    <property type="match status" value="1"/>
</dbReference>
<dbReference type="Proteomes" id="UP000657385">
    <property type="component" value="Unassembled WGS sequence"/>
</dbReference>
<sequence>MNSPCFPGQDGRQTVEPRLHQWRIDPYEYRRHERRRGRRHAFTHLDPERTALVVVDMVPFFDGSYFRGVVPQVNRLADELREAGGSVVWVLPGEGGALPVREEFYGPLVAERFRTSGGAGPLADRLWPGLAVDEKRDVLMEKTATSALFPGSSDLGALLRQREITTVVLCGTVTGVCVEGTARDAAQLGYRVIMVADGCAGGNDEAHNASLRVVYRSFGDVRAMAEVVDLIHDGATAQRL</sequence>
<protein>
    <submittedName>
        <fullName evidence="3">Cysteine hydrolase</fullName>
    </submittedName>
</protein>
<dbReference type="SUPFAM" id="SSF52499">
    <property type="entry name" value="Isochorismatase-like hydrolases"/>
    <property type="match status" value="1"/>
</dbReference>
<reference evidence="3" key="1">
    <citation type="submission" date="2020-11" db="EMBL/GenBank/DDBJ databases">
        <title>Isolation and identification of active actinomycetes.</title>
        <authorList>
            <person name="Yu B."/>
        </authorList>
    </citation>
    <scope>NUCLEOTIDE SEQUENCE</scope>
    <source>
        <strain evidence="3">NEAU-YB345</strain>
    </source>
</reference>
<feature type="domain" description="Isochorismatase-like" evidence="2">
    <location>
        <begin position="50"/>
        <end position="225"/>
    </location>
</feature>
<name>A0A931FEM6_9ACTN</name>
<dbReference type="AlphaFoldDB" id="A0A931FEM6"/>
<dbReference type="Pfam" id="PF00857">
    <property type="entry name" value="Isochorismatase"/>
    <property type="match status" value="1"/>
</dbReference>
<comment type="caution">
    <text evidence="3">The sequence shown here is derived from an EMBL/GenBank/DDBJ whole genome shotgun (WGS) entry which is preliminary data.</text>
</comment>
<dbReference type="GO" id="GO:0016787">
    <property type="term" value="F:hydrolase activity"/>
    <property type="evidence" value="ECO:0007669"/>
    <property type="project" value="UniProtKB-KW"/>
</dbReference>
<dbReference type="PANTHER" id="PTHR43540">
    <property type="entry name" value="PEROXYUREIDOACRYLATE/UREIDOACRYLATE AMIDOHYDROLASE-RELATED"/>
    <property type="match status" value="1"/>
</dbReference>
<evidence type="ECO:0000313" key="4">
    <source>
        <dbReference type="Proteomes" id="UP000657385"/>
    </source>
</evidence>
<evidence type="ECO:0000259" key="2">
    <source>
        <dbReference type="Pfam" id="PF00857"/>
    </source>
</evidence>